<keyword evidence="10" id="KW-0961">Cell wall biogenesis/degradation</keyword>
<keyword evidence="6" id="KW-1015">Disulfide bond</keyword>
<dbReference type="RefSeq" id="XP_067474777.1">
    <property type="nucleotide sequence ID" value="XM_067623170.1"/>
</dbReference>
<evidence type="ECO:0000259" key="15">
    <source>
        <dbReference type="Pfam" id="PF12708"/>
    </source>
</evidence>
<keyword evidence="3" id="KW-0964">Secreted</keyword>
<keyword evidence="7" id="KW-0325">Glycoprotein</keyword>
<dbReference type="EMBL" id="KV878693">
    <property type="protein sequence ID" value="OJJ67528.1"/>
    <property type="molecule type" value="Genomic_DNA"/>
</dbReference>
<evidence type="ECO:0000256" key="3">
    <source>
        <dbReference type="ARBA" id="ARBA00022525"/>
    </source>
</evidence>
<protein>
    <recommendedName>
        <fullName evidence="15">Rhamnogalacturonase A/B/Epimerase-like pectate lyase domain-containing protein</fullName>
    </recommendedName>
</protein>
<keyword evidence="17" id="KW-1185">Reference proteome</keyword>
<dbReference type="Pfam" id="PF12708">
    <property type="entry name" value="Pect-lyase_RHGA_epim"/>
    <property type="match status" value="1"/>
</dbReference>
<dbReference type="GO" id="GO:0004650">
    <property type="term" value="F:polygalacturonase activity"/>
    <property type="evidence" value="ECO:0007669"/>
    <property type="project" value="InterPro"/>
</dbReference>
<keyword evidence="5 13" id="KW-0378">Hydrolase</keyword>
<evidence type="ECO:0000256" key="14">
    <source>
        <dbReference type="SAM" id="SignalP"/>
    </source>
</evidence>
<dbReference type="InterPro" id="IPR012334">
    <property type="entry name" value="Pectin_lyas_fold"/>
</dbReference>
<dbReference type="InterPro" id="IPR000743">
    <property type="entry name" value="Glyco_hydro_28"/>
</dbReference>
<proteinExistence type="inferred from homology"/>
<evidence type="ECO:0000256" key="7">
    <source>
        <dbReference type="ARBA" id="ARBA00023180"/>
    </source>
</evidence>
<dbReference type="OrthoDB" id="2268901at2759"/>
<dbReference type="GO" id="GO:0005576">
    <property type="term" value="C:extracellular region"/>
    <property type="evidence" value="ECO:0007669"/>
    <property type="project" value="UniProtKB-SubCell"/>
</dbReference>
<evidence type="ECO:0000313" key="16">
    <source>
        <dbReference type="EMBL" id="OJJ67528.1"/>
    </source>
</evidence>
<dbReference type="OMA" id="YRNLYMN"/>
<evidence type="ECO:0000256" key="6">
    <source>
        <dbReference type="ARBA" id="ARBA00023157"/>
    </source>
</evidence>
<dbReference type="PANTHER" id="PTHR31736:SF19">
    <property type="entry name" value="PECTIN LYASE SUPERFAMILY PROTEIN-RELATED"/>
    <property type="match status" value="1"/>
</dbReference>
<dbReference type="GO" id="GO:0071555">
    <property type="term" value="P:cell wall organization"/>
    <property type="evidence" value="ECO:0007669"/>
    <property type="project" value="UniProtKB-KW"/>
</dbReference>
<dbReference type="SUPFAM" id="SSF51126">
    <property type="entry name" value="Pectin lyase-like"/>
    <property type="match status" value="1"/>
</dbReference>
<dbReference type="Gene3D" id="2.160.20.10">
    <property type="entry name" value="Single-stranded right-handed beta-helix, Pectin lyase-like"/>
    <property type="match status" value="1"/>
</dbReference>
<evidence type="ECO:0000256" key="1">
    <source>
        <dbReference type="ARBA" id="ARBA00004613"/>
    </source>
</evidence>
<dbReference type="Proteomes" id="UP000184499">
    <property type="component" value="Unassembled WGS sequence"/>
</dbReference>
<name>A0A1L9U799_ASPBC</name>
<keyword evidence="4 14" id="KW-0732">Signal</keyword>
<dbReference type="Pfam" id="PF00295">
    <property type="entry name" value="Glyco_hydro_28"/>
    <property type="match status" value="1"/>
</dbReference>
<feature type="chain" id="PRO_5011978998" description="Rhamnogalacturonase A/B/Epimerase-like pectate lyase domain-containing protein" evidence="14">
    <location>
        <begin position="19"/>
        <end position="460"/>
    </location>
</feature>
<dbReference type="InterPro" id="IPR024535">
    <property type="entry name" value="RHGA/B-epi-like_pectate_lyase"/>
</dbReference>
<keyword evidence="9 13" id="KW-0326">Glycosidase</keyword>
<accession>A0A1L9U799</accession>
<feature type="domain" description="Rhamnogalacturonase A/B/Epimerase-like pectate lyase" evidence="15">
    <location>
        <begin position="39"/>
        <end position="88"/>
    </location>
</feature>
<gene>
    <name evidence="16" type="ORF">ASPBRDRAFT_33907</name>
</gene>
<evidence type="ECO:0000256" key="12">
    <source>
        <dbReference type="ARBA" id="ARBA00055280"/>
    </source>
</evidence>
<evidence type="ECO:0000256" key="4">
    <source>
        <dbReference type="ARBA" id="ARBA00022729"/>
    </source>
</evidence>
<evidence type="ECO:0000256" key="10">
    <source>
        <dbReference type="ARBA" id="ARBA00023316"/>
    </source>
</evidence>
<dbReference type="PANTHER" id="PTHR31736">
    <property type="match status" value="1"/>
</dbReference>
<comment type="similarity">
    <text evidence="2 13">Belongs to the glycosyl hydrolase 28 family.</text>
</comment>
<dbReference type="STRING" id="767769.A0A1L9U799"/>
<dbReference type="AlphaFoldDB" id="A0A1L9U799"/>
<dbReference type="GO" id="GO:0046576">
    <property type="term" value="F:rhamnogalacturonan alpha-L-rhamnopyranosyl-(1-&gt;4)-alpha-D-galactopyranosyluronide lyase activity"/>
    <property type="evidence" value="ECO:0007669"/>
    <property type="project" value="UniProtKB-ARBA"/>
</dbReference>
<dbReference type="InterPro" id="IPR011050">
    <property type="entry name" value="Pectin_lyase_fold/virulence"/>
</dbReference>
<feature type="signal peptide" evidence="14">
    <location>
        <begin position="1"/>
        <end position="18"/>
    </location>
</feature>
<evidence type="ECO:0000256" key="8">
    <source>
        <dbReference type="ARBA" id="ARBA00023277"/>
    </source>
</evidence>
<evidence type="ECO:0000256" key="13">
    <source>
        <dbReference type="RuleBase" id="RU361169"/>
    </source>
</evidence>
<evidence type="ECO:0000313" key="17">
    <source>
        <dbReference type="Proteomes" id="UP000184499"/>
    </source>
</evidence>
<evidence type="ECO:0000256" key="5">
    <source>
        <dbReference type="ARBA" id="ARBA00022801"/>
    </source>
</evidence>
<comment type="function">
    <text evidence="12">Pectinolytic enzymes consist of four classes of enzymes: pectine lyase, polygalacturonase, pectin methylesterase and rhamnogalacturonase. Hydrolyzes alpha-D-galacturonopyranosyl-(1,2)-alpha-L-rhamnopyranosyl linkages in the backbone of the hairy regions of pectins.</text>
</comment>
<keyword evidence="8" id="KW-0119">Carbohydrate metabolism</keyword>
<evidence type="ECO:0000256" key="11">
    <source>
        <dbReference type="ARBA" id="ARBA00023326"/>
    </source>
</evidence>
<evidence type="ECO:0000256" key="2">
    <source>
        <dbReference type="ARBA" id="ARBA00008834"/>
    </source>
</evidence>
<keyword evidence="11" id="KW-0624">Polysaccharide degradation</keyword>
<dbReference type="GeneID" id="93575658"/>
<comment type="subcellular location">
    <subcellularLocation>
        <location evidence="1">Secreted</location>
    </subcellularLocation>
</comment>
<dbReference type="VEuPathDB" id="FungiDB:ASPBRDRAFT_33907"/>
<organism evidence="16 17">
    <name type="scientific">Aspergillus brasiliensis (strain CBS 101740 / IMI 381727 / IBT 21946)</name>
    <dbReference type="NCBI Taxonomy" id="767769"/>
    <lineage>
        <taxon>Eukaryota</taxon>
        <taxon>Fungi</taxon>
        <taxon>Dikarya</taxon>
        <taxon>Ascomycota</taxon>
        <taxon>Pezizomycotina</taxon>
        <taxon>Eurotiomycetes</taxon>
        <taxon>Eurotiomycetidae</taxon>
        <taxon>Eurotiales</taxon>
        <taxon>Aspergillaceae</taxon>
        <taxon>Aspergillus</taxon>
        <taxon>Aspergillus subgen. Circumdati</taxon>
    </lineage>
</organism>
<sequence>MRASNLLYALSLATLARAQLSGPVGPLVDYSTKAKNQTCNILDHGAVADGKTDISQAFLNAWGNCSVGGLVYIPPGNYSLAEDIELKHGQSSAIQLDGVIMRGHRGSYQMILVRDCDDFELFSGNSRGAIQGFGYEYLQNDTYGERLLRIQDVSNFSLHGFALVDSPSYYMVFDTVSGGEVYNLLIRGVTSVGGTDAIDVWGENMWFHDIEVSNGDECVTVKSPSHNYLIENIYCNLSGGTAIGSLGTGTNISDIHYRNLYMNRADASFLKTNNGDGTVKNVLWENVIIHGGPYPLTIDEAWGSDSGSVGVQVSNLTFRNWHGESASAARPVIRLQCDSDVPCYDITIENVNLWANDSSYALWLCENAYGSGACLSSATATTNLATYTTQQTITATPSYAAPTMAADFTSDLPSTSPFTIPPMPTSFYPGATPISTLLHLQGAGGLSSSTPVARHRRAHH</sequence>
<evidence type="ECO:0000256" key="9">
    <source>
        <dbReference type="ARBA" id="ARBA00023295"/>
    </source>
</evidence>
<reference evidence="17" key="1">
    <citation type="journal article" date="2017" name="Genome Biol.">
        <title>Comparative genomics reveals high biological diversity and specific adaptations in the industrially and medically important fungal genus Aspergillus.</title>
        <authorList>
            <person name="de Vries R.P."/>
            <person name="Riley R."/>
            <person name="Wiebenga A."/>
            <person name="Aguilar-Osorio G."/>
            <person name="Amillis S."/>
            <person name="Uchima C.A."/>
            <person name="Anderluh G."/>
            <person name="Asadollahi M."/>
            <person name="Askin M."/>
            <person name="Barry K."/>
            <person name="Battaglia E."/>
            <person name="Bayram O."/>
            <person name="Benocci T."/>
            <person name="Braus-Stromeyer S.A."/>
            <person name="Caldana C."/>
            <person name="Canovas D."/>
            <person name="Cerqueira G.C."/>
            <person name="Chen F."/>
            <person name="Chen W."/>
            <person name="Choi C."/>
            <person name="Clum A."/>
            <person name="Dos Santos R.A."/>
            <person name="Damasio A.R."/>
            <person name="Diallinas G."/>
            <person name="Emri T."/>
            <person name="Fekete E."/>
            <person name="Flipphi M."/>
            <person name="Freyberg S."/>
            <person name="Gallo A."/>
            <person name="Gournas C."/>
            <person name="Habgood R."/>
            <person name="Hainaut M."/>
            <person name="Harispe M.L."/>
            <person name="Henrissat B."/>
            <person name="Hilden K.S."/>
            <person name="Hope R."/>
            <person name="Hossain A."/>
            <person name="Karabika E."/>
            <person name="Karaffa L."/>
            <person name="Karanyi Z."/>
            <person name="Krasevec N."/>
            <person name="Kuo A."/>
            <person name="Kusch H."/>
            <person name="LaButti K."/>
            <person name="Lagendijk E.L."/>
            <person name="Lapidus A."/>
            <person name="Levasseur A."/>
            <person name="Lindquist E."/>
            <person name="Lipzen A."/>
            <person name="Logrieco A.F."/>
            <person name="MacCabe A."/>
            <person name="Maekelae M.R."/>
            <person name="Malavazi I."/>
            <person name="Melin P."/>
            <person name="Meyer V."/>
            <person name="Mielnichuk N."/>
            <person name="Miskei M."/>
            <person name="Molnar A.P."/>
            <person name="Mule G."/>
            <person name="Ngan C.Y."/>
            <person name="Orejas M."/>
            <person name="Orosz E."/>
            <person name="Ouedraogo J.P."/>
            <person name="Overkamp K.M."/>
            <person name="Park H.-S."/>
            <person name="Perrone G."/>
            <person name="Piumi F."/>
            <person name="Punt P.J."/>
            <person name="Ram A.F."/>
            <person name="Ramon A."/>
            <person name="Rauscher S."/>
            <person name="Record E."/>
            <person name="Riano-Pachon D.M."/>
            <person name="Robert V."/>
            <person name="Roehrig J."/>
            <person name="Ruller R."/>
            <person name="Salamov A."/>
            <person name="Salih N.S."/>
            <person name="Samson R.A."/>
            <person name="Sandor E."/>
            <person name="Sanguinetti M."/>
            <person name="Schuetze T."/>
            <person name="Sepcic K."/>
            <person name="Shelest E."/>
            <person name="Sherlock G."/>
            <person name="Sophianopoulou V."/>
            <person name="Squina F.M."/>
            <person name="Sun H."/>
            <person name="Susca A."/>
            <person name="Todd R.B."/>
            <person name="Tsang A."/>
            <person name="Unkles S.E."/>
            <person name="van de Wiele N."/>
            <person name="van Rossen-Uffink D."/>
            <person name="Oliveira J.V."/>
            <person name="Vesth T.C."/>
            <person name="Visser J."/>
            <person name="Yu J.-H."/>
            <person name="Zhou M."/>
            <person name="Andersen M.R."/>
            <person name="Archer D.B."/>
            <person name="Baker S.E."/>
            <person name="Benoit I."/>
            <person name="Brakhage A.A."/>
            <person name="Braus G.H."/>
            <person name="Fischer R."/>
            <person name="Frisvad J.C."/>
            <person name="Goldman G.H."/>
            <person name="Houbraken J."/>
            <person name="Oakley B."/>
            <person name="Pocsi I."/>
            <person name="Scazzocchio C."/>
            <person name="Seiboth B."/>
            <person name="vanKuyk P.A."/>
            <person name="Wortman J."/>
            <person name="Dyer P.S."/>
            <person name="Grigoriev I.V."/>
        </authorList>
    </citation>
    <scope>NUCLEOTIDE SEQUENCE [LARGE SCALE GENOMIC DNA]</scope>
    <source>
        <strain evidence="17">CBS 101740 / IMI 381727 / IBT 21946</strain>
    </source>
</reference>
<dbReference type="GO" id="GO:0000272">
    <property type="term" value="P:polysaccharide catabolic process"/>
    <property type="evidence" value="ECO:0007669"/>
    <property type="project" value="UniProtKB-KW"/>
</dbReference>